<proteinExistence type="predicted"/>
<comment type="caution">
    <text evidence="1">The sequence shown here is derived from an EMBL/GenBank/DDBJ whole genome shotgun (WGS) entry which is preliminary data.</text>
</comment>
<keyword evidence="2" id="KW-1185">Reference proteome</keyword>
<protein>
    <submittedName>
        <fullName evidence="1">Uncharacterized protein</fullName>
    </submittedName>
</protein>
<evidence type="ECO:0000313" key="2">
    <source>
        <dbReference type="Proteomes" id="UP000006251"/>
    </source>
</evidence>
<dbReference type="AlphaFoldDB" id="K6Z3S8"/>
<dbReference type="Proteomes" id="UP000006251">
    <property type="component" value="Unassembled WGS sequence"/>
</dbReference>
<evidence type="ECO:0000313" key="1">
    <source>
        <dbReference type="EMBL" id="GAC30861.1"/>
    </source>
</evidence>
<dbReference type="EMBL" id="BAEQ01000067">
    <property type="protein sequence ID" value="GAC30861.1"/>
    <property type="molecule type" value="Genomic_DNA"/>
</dbReference>
<accession>K6Z3S8</accession>
<sequence>MRLFLIVSTASFSHEAAMNGLRITSFMTMKFDFLPKG</sequence>
<gene>
    <name evidence="1" type="ORF">GPAL_4022</name>
</gene>
<organism evidence="1 2">
    <name type="scientific">Brumicola pallidula DSM 14239 = ACAM 615</name>
    <dbReference type="NCBI Taxonomy" id="1121922"/>
    <lineage>
        <taxon>Bacteria</taxon>
        <taxon>Pseudomonadati</taxon>
        <taxon>Pseudomonadota</taxon>
        <taxon>Gammaproteobacteria</taxon>
        <taxon>Alteromonadales</taxon>
        <taxon>Alteromonadaceae</taxon>
        <taxon>Brumicola</taxon>
    </lineage>
</organism>
<reference evidence="2" key="1">
    <citation type="journal article" date="2014" name="Environ. Microbiol.">
        <title>Comparative genomics of the marine bacterial genus Glaciecola reveals the high degree of genomic diversity and genomic characteristic for cold adaptation.</title>
        <authorList>
            <person name="Qin Q.L."/>
            <person name="Xie B.B."/>
            <person name="Yu Y."/>
            <person name="Shu Y.L."/>
            <person name="Rong J.C."/>
            <person name="Zhang Y.J."/>
            <person name="Zhao D.L."/>
            <person name="Chen X.L."/>
            <person name="Zhang X.Y."/>
            <person name="Chen B."/>
            <person name="Zhou B.C."/>
            <person name="Zhang Y.Z."/>
        </authorList>
    </citation>
    <scope>NUCLEOTIDE SEQUENCE [LARGE SCALE GENOMIC DNA]</scope>
    <source>
        <strain evidence="2">ACAM 615</strain>
    </source>
</reference>
<name>K6Z3S8_9ALTE</name>